<feature type="region of interest" description="Disordered" evidence="1">
    <location>
        <begin position="1"/>
        <end position="27"/>
    </location>
</feature>
<organism evidence="2 3">
    <name type="scientific">Klebsiella quasipneumoniae subsp. quasipneumoniae</name>
    <dbReference type="NCBI Taxonomy" id="1667327"/>
    <lineage>
        <taxon>Bacteria</taxon>
        <taxon>Pseudomonadati</taxon>
        <taxon>Pseudomonadota</taxon>
        <taxon>Gammaproteobacteria</taxon>
        <taxon>Enterobacterales</taxon>
        <taxon>Enterobacteriaceae</taxon>
        <taxon>Klebsiella/Raoultella group</taxon>
        <taxon>Klebsiella</taxon>
        <taxon>Klebsiella pneumoniae complex</taxon>
    </lineage>
</organism>
<dbReference type="Proteomes" id="UP001058353">
    <property type="component" value="Plasmid pKAM644_2"/>
</dbReference>
<reference evidence="2" key="1">
    <citation type="submission" date="2022-07" db="EMBL/GenBank/DDBJ databases">
        <title>Complete genome sequence of carbapenem-resistant Klebsiella spp. in Japan.</title>
        <authorList>
            <person name="Maehana S."/>
            <person name="Suzuki M."/>
            <person name="Kitasato H."/>
        </authorList>
    </citation>
    <scope>NUCLEOTIDE SEQUENCE</scope>
    <source>
        <strain evidence="2">KAM644</strain>
        <plasmid evidence="2">pKAM644_2</plasmid>
    </source>
</reference>
<evidence type="ECO:0000256" key="1">
    <source>
        <dbReference type="SAM" id="MobiDB-lite"/>
    </source>
</evidence>
<evidence type="ECO:0000313" key="3">
    <source>
        <dbReference type="Proteomes" id="UP001058353"/>
    </source>
</evidence>
<proteinExistence type="predicted"/>
<feature type="compositionally biased region" description="Basic residues" evidence="1">
    <location>
        <begin position="1"/>
        <end position="11"/>
    </location>
</feature>
<gene>
    <name evidence="2" type="ORF">KAM644c_53850</name>
</gene>
<geneLocation type="plasmid" evidence="2 3">
    <name>pKAM644_2</name>
</geneLocation>
<accession>A0AAN1YA58</accession>
<dbReference type="EMBL" id="AP026409">
    <property type="protein sequence ID" value="BDO16319.1"/>
    <property type="molecule type" value="Genomic_DNA"/>
</dbReference>
<protein>
    <submittedName>
        <fullName evidence="2">Uncharacterized protein</fullName>
    </submittedName>
</protein>
<name>A0AAN1YA58_9ENTR</name>
<keyword evidence="2" id="KW-0614">Plasmid</keyword>
<dbReference type="AlphaFoldDB" id="A0AAN1YA58"/>
<sequence length="77" mass="8935">MSKPHTSRRVTHSILSEKNKTYAAGPGEELKMQNNRSYQAENKTELAEKMRVKRAIEKFGDRYNSYLASFEALKKLK</sequence>
<evidence type="ECO:0000313" key="2">
    <source>
        <dbReference type="EMBL" id="BDO16319.1"/>
    </source>
</evidence>